<evidence type="ECO:0000313" key="3">
    <source>
        <dbReference type="Proteomes" id="UP000502823"/>
    </source>
</evidence>
<evidence type="ECO:0000313" key="2">
    <source>
        <dbReference type="EMBL" id="GFG38269.1"/>
    </source>
</evidence>
<gene>
    <name evidence="2" type="ORF">Cfor_01905</name>
</gene>
<protein>
    <submittedName>
        <fullName evidence="2">Uncharacterized protein</fullName>
    </submittedName>
</protein>
<dbReference type="EMBL" id="BLKM01000764">
    <property type="protein sequence ID" value="GFG38269.1"/>
    <property type="molecule type" value="Genomic_DNA"/>
</dbReference>
<sequence>MVTIKTLKTLIPPGTLAVRLTPNSKHNCRPVTTHPHRKQPTHNKPHPTNY</sequence>
<dbReference type="InParanoid" id="A0A6L2Q0N5"/>
<keyword evidence="3" id="KW-1185">Reference proteome</keyword>
<evidence type="ECO:0000256" key="1">
    <source>
        <dbReference type="SAM" id="MobiDB-lite"/>
    </source>
</evidence>
<organism evidence="2 3">
    <name type="scientific">Coptotermes formosanus</name>
    <name type="common">Formosan subterranean termite</name>
    <dbReference type="NCBI Taxonomy" id="36987"/>
    <lineage>
        <taxon>Eukaryota</taxon>
        <taxon>Metazoa</taxon>
        <taxon>Ecdysozoa</taxon>
        <taxon>Arthropoda</taxon>
        <taxon>Hexapoda</taxon>
        <taxon>Insecta</taxon>
        <taxon>Pterygota</taxon>
        <taxon>Neoptera</taxon>
        <taxon>Polyneoptera</taxon>
        <taxon>Dictyoptera</taxon>
        <taxon>Blattodea</taxon>
        <taxon>Blattoidea</taxon>
        <taxon>Termitoidae</taxon>
        <taxon>Rhinotermitidae</taxon>
        <taxon>Coptotermes</taxon>
    </lineage>
</organism>
<comment type="caution">
    <text evidence="2">The sequence shown here is derived from an EMBL/GenBank/DDBJ whole genome shotgun (WGS) entry which is preliminary data.</text>
</comment>
<proteinExistence type="predicted"/>
<dbReference type="AlphaFoldDB" id="A0A6L2Q0N5"/>
<feature type="compositionally biased region" description="Basic residues" evidence="1">
    <location>
        <begin position="34"/>
        <end position="50"/>
    </location>
</feature>
<feature type="region of interest" description="Disordered" evidence="1">
    <location>
        <begin position="17"/>
        <end position="50"/>
    </location>
</feature>
<dbReference type="Proteomes" id="UP000502823">
    <property type="component" value="Unassembled WGS sequence"/>
</dbReference>
<accession>A0A6L2Q0N5</accession>
<reference evidence="3" key="1">
    <citation type="submission" date="2020-01" db="EMBL/GenBank/DDBJ databases">
        <title>Draft genome sequence of the Termite Coptotermes fromosanus.</title>
        <authorList>
            <person name="Itakura S."/>
            <person name="Yosikawa Y."/>
            <person name="Umezawa K."/>
        </authorList>
    </citation>
    <scope>NUCLEOTIDE SEQUENCE [LARGE SCALE GENOMIC DNA]</scope>
</reference>
<name>A0A6L2Q0N5_COPFO</name>